<dbReference type="InterPro" id="IPR013767">
    <property type="entry name" value="PAS_fold"/>
</dbReference>
<organism evidence="7 8">
    <name type="scientific">Paraburkholderia caribensis</name>
    <dbReference type="NCBI Taxonomy" id="75105"/>
    <lineage>
        <taxon>Bacteria</taxon>
        <taxon>Pseudomonadati</taxon>
        <taxon>Pseudomonadota</taxon>
        <taxon>Betaproteobacteria</taxon>
        <taxon>Burkholderiales</taxon>
        <taxon>Burkholderiaceae</taxon>
        <taxon>Paraburkholderia</taxon>
    </lineage>
</organism>
<dbReference type="NCBIfam" id="TIGR00229">
    <property type="entry name" value="sensory_box"/>
    <property type="match status" value="2"/>
</dbReference>
<gene>
    <name evidence="7" type="ORF">A9O66_27930</name>
</gene>
<dbReference type="InterPro" id="IPR011712">
    <property type="entry name" value="Sig_transdc_His_kin_sub3_dim/P"/>
</dbReference>
<keyword evidence="3" id="KW-0902">Two-component regulatory system</keyword>
<dbReference type="PROSITE" id="PS50112">
    <property type="entry name" value="PAS"/>
    <property type="match status" value="2"/>
</dbReference>
<evidence type="ECO:0000313" key="8">
    <source>
        <dbReference type="Proteomes" id="UP000509548"/>
    </source>
</evidence>
<evidence type="ECO:0008006" key="9">
    <source>
        <dbReference type="Google" id="ProtNLM"/>
    </source>
</evidence>
<dbReference type="PANTHER" id="PTHR24421:SF59">
    <property type="entry name" value="OXYGEN SENSOR HISTIDINE KINASE NREB"/>
    <property type="match status" value="1"/>
</dbReference>
<keyword evidence="2" id="KW-0418">Kinase</keyword>
<dbReference type="GO" id="GO:0000155">
    <property type="term" value="F:phosphorelay sensor kinase activity"/>
    <property type="evidence" value="ECO:0007669"/>
    <property type="project" value="InterPro"/>
</dbReference>
<dbReference type="EMBL" id="CP015959">
    <property type="protein sequence ID" value="QLB66106.1"/>
    <property type="molecule type" value="Genomic_DNA"/>
</dbReference>
<dbReference type="SUPFAM" id="SSF55874">
    <property type="entry name" value="ATPase domain of HSP90 chaperone/DNA topoisomerase II/histidine kinase"/>
    <property type="match status" value="1"/>
</dbReference>
<sequence>MVLLGEVMDSGIEVVKEMRCRDRTGRVRWGHMRLIPEFDPMHNVVGVLTIYRDIDGLKRSEELFRTLAENFPDQIVRFDSRCRCLYVNIAASRFFKIPQEEFFGKRPSEIALLAETTLAERGEDMIRSVIETGCACTTEVDWQSLYGDRKFEVRLIPEKERDGRVTNVLWIARDITKLRATELALLESERAFRTLVENSPDPIIRYDLRGLRLYVNPKFESMFGINSRDILVEHIYTVGEESKVVQRRLDHILGNTVKNNEKSNLELIFTFEGKKRYWHAYVSPERGTDGVISSVLMVWRDITERKESESRLRDSYCKLRELAAWRETAREEDRRRIARELHDELGQYLTTLKMRLSAMRINLGSNNEDLATELLAIVSISDKTIQVMRDVVTSLRPAAIDFGIVGALQWLITQFSKNNSILCNLSLPQDDVGLEEDRSVALFRVTQEALTNIVRHASARSVTISLEIENNDCFLEVRDDGRGFDPETIQRNSFGILGMRERVVMLGGEILVKSSLGLGTTIRVRVPLTQSPRG</sequence>
<dbReference type="Pfam" id="PF00989">
    <property type="entry name" value="PAS"/>
    <property type="match status" value="1"/>
</dbReference>
<dbReference type="SMART" id="SM00387">
    <property type="entry name" value="HATPase_c"/>
    <property type="match status" value="1"/>
</dbReference>
<dbReference type="InterPro" id="IPR013656">
    <property type="entry name" value="PAS_4"/>
</dbReference>
<dbReference type="InterPro" id="IPR000700">
    <property type="entry name" value="PAS-assoc_C"/>
</dbReference>
<dbReference type="GO" id="GO:0006355">
    <property type="term" value="P:regulation of DNA-templated transcription"/>
    <property type="evidence" value="ECO:0007669"/>
    <property type="project" value="InterPro"/>
</dbReference>
<evidence type="ECO:0000259" key="4">
    <source>
        <dbReference type="PROSITE" id="PS50109"/>
    </source>
</evidence>
<feature type="domain" description="PAS" evidence="5">
    <location>
        <begin position="60"/>
        <end position="133"/>
    </location>
</feature>
<dbReference type="SUPFAM" id="SSF55785">
    <property type="entry name" value="PYP-like sensor domain (PAS domain)"/>
    <property type="match status" value="3"/>
</dbReference>
<feature type="domain" description="Histidine kinase" evidence="4">
    <location>
        <begin position="442"/>
        <end position="530"/>
    </location>
</feature>
<evidence type="ECO:0000259" key="5">
    <source>
        <dbReference type="PROSITE" id="PS50112"/>
    </source>
</evidence>
<dbReference type="SMART" id="SM00091">
    <property type="entry name" value="PAS"/>
    <property type="match status" value="2"/>
</dbReference>
<evidence type="ECO:0000256" key="1">
    <source>
        <dbReference type="ARBA" id="ARBA00022679"/>
    </source>
</evidence>
<dbReference type="InterPro" id="IPR003594">
    <property type="entry name" value="HATPase_dom"/>
</dbReference>
<dbReference type="Gene3D" id="1.20.5.1930">
    <property type="match status" value="1"/>
</dbReference>
<dbReference type="Pfam" id="PF02518">
    <property type="entry name" value="HATPase_c"/>
    <property type="match status" value="1"/>
</dbReference>
<dbReference type="InterPro" id="IPR050482">
    <property type="entry name" value="Sensor_HK_TwoCompSys"/>
</dbReference>
<dbReference type="InterPro" id="IPR001610">
    <property type="entry name" value="PAC"/>
</dbReference>
<proteinExistence type="predicted"/>
<dbReference type="CDD" id="cd16917">
    <property type="entry name" value="HATPase_UhpB-NarQ-NarX-like"/>
    <property type="match status" value="1"/>
</dbReference>
<dbReference type="InterPro" id="IPR036890">
    <property type="entry name" value="HATPase_C_sf"/>
</dbReference>
<accession>A0A9Q6WQ19</accession>
<dbReference type="PROSITE" id="PS50113">
    <property type="entry name" value="PAC"/>
    <property type="match status" value="2"/>
</dbReference>
<evidence type="ECO:0000259" key="6">
    <source>
        <dbReference type="PROSITE" id="PS50113"/>
    </source>
</evidence>
<dbReference type="Gene3D" id="3.30.450.20">
    <property type="entry name" value="PAS domain"/>
    <property type="match status" value="3"/>
</dbReference>
<dbReference type="InterPro" id="IPR035965">
    <property type="entry name" value="PAS-like_dom_sf"/>
</dbReference>
<dbReference type="Pfam" id="PF07730">
    <property type="entry name" value="HisKA_3"/>
    <property type="match status" value="1"/>
</dbReference>
<feature type="domain" description="PAC" evidence="6">
    <location>
        <begin position="261"/>
        <end position="314"/>
    </location>
</feature>
<dbReference type="Proteomes" id="UP000509548">
    <property type="component" value="Chromosome 2"/>
</dbReference>
<feature type="domain" description="PAC" evidence="6">
    <location>
        <begin position="14"/>
        <end position="66"/>
    </location>
</feature>
<dbReference type="AlphaFoldDB" id="A0A9Q6WQ19"/>
<evidence type="ECO:0000256" key="2">
    <source>
        <dbReference type="ARBA" id="ARBA00022777"/>
    </source>
</evidence>
<keyword evidence="1" id="KW-0808">Transferase</keyword>
<dbReference type="InterPro" id="IPR005467">
    <property type="entry name" value="His_kinase_dom"/>
</dbReference>
<evidence type="ECO:0000256" key="3">
    <source>
        <dbReference type="ARBA" id="ARBA00023012"/>
    </source>
</evidence>
<dbReference type="Gene3D" id="3.30.565.10">
    <property type="entry name" value="Histidine kinase-like ATPase, C-terminal domain"/>
    <property type="match status" value="1"/>
</dbReference>
<dbReference type="PANTHER" id="PTHR24421">
    <property type="entry name" value="NITRATE/NITRITE SENSOR PROTEIN NARX-RELATED"/>
    <property type="match status" value="1"/>
</dbReference>
<evidence type="ECO:0000313" key="7">
    <source>
        <dbReference type="EMBL" id="QLB66106.1"/>
    </source>
</evidence>
<dbReference type="GO" id="GO:0016020">
    <property type="term" value="C:membrane"/>
    <property type="evidence" value="ECO:0007669"/>
    <property type="project" value="InterPro"/>
</dbReference>
<dbReference type="PROSITE" id="PS50109">
    <property type="entry name" value="HIS_KIN"/>
    <property type="match status" value="1"/>
</dbReference>
<feature type="domain" description="PAS" evidence="5">
    <location>
        <begin position="188"/>
        <end position="231"/>
    </location>
</feature>
<dbReference type="InterPro" id="IPR000014">
    <property type="entry name" value="PAS"/>
</dbReference>
<protein>
    <recommendedName>
        <fullName evidence="9">PAS domain S-box protein</fullName>
    </recommendedName>
</protein>
<dbReference type="CDD" id="cd00130">
    <property type="entry name" value="PAS"/>
    <property type="match status" value="2"/>
</dbReference>
<dbReference type="GO" id="GO:0046983">
    <property type="term" value="F:protein dimerization activity"/>
    <property type="evidence" value="ECO:0007669"/>
    <property type="project" value="InterPro"/>
</dbReference>
<dbReference type="SMART" id="SM00086">
    <property type="entry name" value="PAC"/>
    <property type="match status" value="3"/>
</dbReference>
<name>A0A9Q6WQ19_9BURK</name>
<reference evidence="7 8" key="1">
    <citation type="journal article" date="2014" name="Genome Announc.">
        <title>Draft Genome Sequence of the Haloacid-Degrading Burkholderia caribensis Strain MBA4.</title>
        <authorList>
            <person name="Pan Y."/>
            <person name="Kong K.F."/>
            <person name="Tsang J.S."/>
        </authorList>
    </citation>
    <scope>NUCLEOTIDE SEQUENCE [LARGE SCALE GENOMIC DNA]</scope>
    <source>
        <strain evidence="7 8">852011</strain>
    </source>
</reference>
<dbReference type="Pfam" id="PF08448">
    <property type="entry name" value="PAS_4"/>
    <property type="match status" value="1"/>
</dbReference>